<evidence type="ECO:0000256" key="1">
    <source>
        <dbReference type="ARBA" id="ARBA00006484"/>
    </source>
</evidence>
<dbReference type="InterPro" id="IPR002347">
    <property type="entry name" value="SDR_fam"/>
</dbReference>
<dbReference type="Gene3D" id="3.40.50.720">
    <property type="entry name" value="NAD(P)-binding Rossmann-like Domain"/>
    <property type="match status" value="1"/>
</dbReference>
<evidence type="ECO:0000313" key="5">
    <source>
        <dbReference type="Proteomes" id="UP000321638"/>
    </source>
</evidence>
<sequence length="258" mass="27601">MDLQLSGRTVLITGGSRGIGYACAEAFAAEGCHVHIASRSADALGAARERLRARFNVPVEIHPVDLSAGGAAARGLVDACSEADILVNNAGAIPRGDLIAMDDAKWRAAWELKVFGYINMTRAMLERMYARKSGVVVNIIGLAGEMPTYDYVTGSMGNASLMQFTRTVGSKSVDHGVRVVAINPPLTRTDRMVSLLRTQAGKDLGDPERWPELTRHLPFGRPCEPSEIADLAVFLASDRSAYTSGVVFSVDGGQASRH</sequence>
<comment type="caution">
    <text evidence="4">The sequence shown here is derived from an EMBL/GenBank/DDBJ whole genome shotgun (WGS) entry which is preliminary data.</text>
</comment>
<keyword evidence="5" id="KW-1185">Reference proteome</keyword>
<dbReference type="AlphaFoldDB" id="A0A5C8PJK6"/>
<dbReference type="OrthoDB" id="9804774at2"/>
<dbReference type="PANTHER" id="PTHR43477:SF4">
    <property type="entry name" value="DEHYDROGENASE_REDUCTASE SDR FAMILY MEMBER 6"/>
    <property type="match status" value="1"/>
</dbReference>
<evidence type="ECO:0000256" key="2">
    <source>
        <dbReference type="ARBA" id="ARBA00023002"/>
    </source>
</evidence>
<dbReference type="PANTHER" id="PTHR43477">
    <property type="entry name" value="DIHYDROANTICAPSIN 7-DEHYDROGENASE"/>
    <property type="match status" value="1"/>
</dbReference>
<dbReference type="PRINTS" id="PR00081">
    <property type="entry name" value="GDHRDH"/>
</dbReference>
<dbReference type="InterPro" id="IPR036291">
    <property type="entry name" value="NAD(P)-bd_dom_sf"/>
</dbReference>
<keyword evidence="2" id="KW-0560">Oxidoreductase</keyword>
<evidence type="ECO:0000256" key="3">
    <source>
        <dbReference type="ARBA" id="ARBA00023027"/>
    </source>
</evidence>
<dbReference type="NCBIfam" id="NF004779">
    <property type="entry name" value="PRK06125.1"/>
    <property type="match status" value="1"/>
</dbReference>
<dbReference type="Pfam" id="PF13561">
    <property type="entry name" value="adh_short_C2"/>
    <property type="match status" value="1"/>
</dbReference>
<proteinExistence type="inferred from homology"/>
<keyword evidence="3" id="KW-0520">NAD</keyword>
<protein>
    <submittedName>
        <fullName evidence="4">SDR family oxidoreductase</fullName>
    </submittedName>
</protein>
<name>A0A5C8PJK6_9HYPH</name>
<dbReference type="SUPFAM" id="SSF51735">
    <property type="entry name" value="NAD(P)-binding Rossmann-fold domains"/>
    <property type="match status" value="1"/>
</dbReference>
<organism evidence="4 5">
    <name type="scientific">Vineibacter terrae</name>
    <dbReference type="NCBI Taxonomy" id="2586908"/>
    <lineage>
        <taxon>Bacteria</taxon>
        <taxon>Pseudomonadati</taxon>
        <taxon>Pseudomonadota</taxon>
        <taxon>Alphaproteobacteria</taxon>
        <taxon>Hyphomicrobiales</taxon>
        <taxon>Vineibacter</taxon>
    </lineage>
</organism>
<dbReference type="RefSeq" id="WP_147848531.1">
    <property type="nucleotide sequence ID" value="NZ_VDUZ01000021.1"/>
</dbReference>
<dbReference type="GO" id="GO:0016491">
    <property type="term" value="F:oxidoreductase activity"/>
    <property type="evidence" value="ECO:0007669"/>
    <property type="project" value="UniProtKB-KW"/>
</dbReference>
<reference evidence="4 5" key="1">
    <citation type="submission" date="2019-06" db="EMBL/GenBank/DDBJ databases">
        <title>New taxonomy in bacterial strain CC-CFT640, isolated from vineyard.</title>
        <authorList>
            <person name="Lin S.-Y."/>
            <person name="Tsai C.-F."/>
            <person name="Young C.-C."/>
        </authorList>
    </citation>
    <scope>NUCLEOTIDE SEQUENCE [LARGE SCALE GENOMIC DNA]</scope>
    <source>
        <strain evidence="4 5">CC-CFT640</strain>
    </source>
</reference>
<dbReference type="Proteomes" id="UP000321638">
    <property type="component" value="Unassembled WGS sequence"/>
</dbReference>
<comment type="similarity">
    <text evidence="1">Belongs to the short-chain dehydrogenases/reductases (SDR) family.</text>
</comment>
<gene>
    <name evidence="4" type="ORF">FHP25_19000</name>
</gene>
<accession>A0A5C8PJK6</accession>
<dbReference type="InterPro" id="IPR051122">
    <property type="entry name" value="SDR_DHRS6-like"/>
</dbReference>
<evidence type="ECO:0000313" key="4">
    <source>
        <dbReference type="EMBL" id="TXL74006.1"/>
    </source>
</evidence>
<dbReference type="EMBL" id="VDUZ01000021">
    <property type="protein sequence ID" value="TXL74006.1"/>
    <property type="molecule type" value="Genomic_DNA"/>
</dbReference>